<organism evidence="1 2">
    <name type="scientific">Ceratodon purpureus</name>
    <name type="common">Fire moss</name>
    <name type="synonym">Dicranum purpureum</name>
    <dbReference type="NCBI Taxonomy" id="3225"/>
    <lineage>
        <taxon>Eukaryota</taxon>
        <taxon>Viridiplantae</taxon>
        <taxon>Streptophyta</taxon>
        <taxon>Embryophyta</taxon>
        <taxon>Bryophyta</taxon>
        <taxon>Bryophytina</taxon>
        <taxon>Bryopsida</taxon>
        <taxon>Dicranidae</taxon>
        <taxon>Pseudoditrichales</taxon>
        <taxon>Ditrichaceae</taxon>
        <taxon>Ceratodon</taxon>
    </lineage>
</organism>
<sequence length="35" mass="3839">MCGVCDYSWLLQVAAMPWHDALTGPRADRACVSKS</sequence>
<accession>A0A8T0G5D4</accession>
<dbReference type="AlphaFoldDB" id="A0A8T0G5D4"/>
<comment type="caution">
    <text evidence="1">The sequence shown here is derived from an EMBL/GenBank/DDBJ whole genome shotgun (WGS) entry which is preliminary data.</text>
</comment>
<reference evidence="1" key="1">
    <citation type="submission" date="2020-06" db="EMBL/GenBank/DDBJ databases">
        <title>WGS assembly of Ceratodon purpureus strain R40.</title>
        <authorList>
            <person name="Carey S.B."/>
            <person name="Jenkins J."/>
            <person name="Shu S."/>
            <person name="Lovell J.T."/>
            <person name="Sreedasyam A."/>
            <person name="Maumus F."/>
            <person name="Tiley G.P."/>
            <person name="Fernandez-Pozo N."/>
            <person name="Barry K."/>
            <person name="Chen C."/>
            <person name="Wang M."/>
            <person name="Lipzen A."/>
            <person name="Daum C."/>
            <person name="Saski C.A."/>
            <person name="Payton A.C."/>
            <person name="Mcbreen J.C."/>
            <person name="Conrad R.E."/>
            <person name="Kollar L.M."/>
            <person name="Olsson S."/>
            <person name="Huttunen S."/>
            <person name="Landis J.B."/>
            <person name="Wickett N.J."/>
            <person name="Johnson M.G."/>
            <person name="Rensing S.A."/>
            <person name="Grimwood J."/>
            <person name="Schmutz J."/>
            <person name="Mcdaniel S.F."/>
        </authorList>
    </citation>
    <scope>NUCLEOTIDE SEQUENCE</scope>
    <source>
        <strain evidence="1">R40</strain>
    </source>
</reference>
<dbReference type="Proteomes" id="UP000822688">
    <property type="component" value="Chromosome 12"/>
</dbReference>
<keyword evidence="2" id="KW-1185">Reference proteome</keyword>
<evidence type="ECO:0000313" key="2">
    <source>
        <dbReference type="Proteomes" id="UP000822688"/>
    </source>
</evidence>
<gene>
    <name evidence="1" type="ORF">KC19_12G078200</name>
</gene>
<dbReference type="EMBL" id="CM026433">
    <property type="protein sequence ID" value="KAG0554270.1"/>
    <property type="molecule type" value="Genomic_DNA"/>
</dbReference>
<evidence type="ECO:0000313" key="1">
    <source>
        <dbReference type="EMBL" id="KAG0554270.1"/>
    </source>
</evidence>
<protein>
    <submittedName>
        <fullName evidence="1">Uncharacterized protein</fullName>
    </submittedName>
</protein>
<proteinExistence type="predicted"/>
<name>A0A8T0G5D4_CERPU</name>